<feature type="compositionally biased region" description="Polar residues" evidence="3">
    <location>
        <begin position="630"/>
        <end position="643"/>
    </location>
</feature>
<accession>C5FU54</accession>
<reference evidence="6" key="1">
    <citation type="journal article" date="2012" name="MBio">
        <title>Comparative genome analysis of Trichophyton rubrum and related dermatophytes reveals candidate genes involved in infection.</title>
        <authorList>
            <person name="Martinez D.A."/>
            <person name="Oliver B.G."/>
            <person name="Graeser Y."/>
            <person name="Goldberg J.M."/>
            <person name="Li W."/>
            <person name="Martinez-Rossi N.M."/>
            <person name="Monod M."/>
            <person name="Shelest E."/>
            <person name="Barton R.C."/>
            <person name="Birch E."/>
            <person name="Brakhage A.A."/>
            <person name="Chen Z."/>
            <person name="Gurr S.J."/>
            <person name="Heiman D."/>
            <person name="Heitman J."/>
            <person name="Kosti I."/>
            <person name="Rossi A."/>
            <person name="Saif S."/>
            <person name="Samalova M."/>
            <person name="Saunders C.W."/>
            <person name="Shea T."/>
            <person name="Summerbell R.C."/>
            <person name="Xu J."/>
            <person name="Young S."/>
            <person name="Zeng Q."/>
            <person name="Birren B.W."/>
            <person name="Cuomo C.A."/>
            <person name="White T.C."/>
        </authorList>
    </citation>
    <scope>NUCLEOTIDE SEQUENCE [LARGE SCALE GENOMIC DNA]</scope>
    <source>
        <strain evidence="6">ATCC MYA-4605 / CBS 113480</strain>
    </source>
</reference>
<feature type="compositionally biased region" description="Basic and acidic residues" evidence="3">
    <location>
        <begin position="136"/>
        <end position="154"/>
    </location>
</feature>
<evidence type="ECO:0000256" key="1">
    <source>
        <dbReference type="ARBA" id="ARBA00022884"/>
    </source>
</evidence>
<dbReference type="GO" id="GO:0045727">
    <property type="term" value="P:positive regulation of translation"/>
    <property type="evidence" value="ECO:0007669"/>
    <property type="project" value="TreeGrafter"/>
</dbReference>
<dbReference type="CDD" id="cd07323">
    <property type="entry name" value="LAM"/>
    <property type="match status" value="1"/>
</dbReference>
<feature type="compositionally biased region" description="Polar residues" evidence="3">
    <location>
        <begin position="115"/>
        <end position="134"/>
    </location>
</feature>
<feature type="compositionally biased region" description="Basic and acidic residues" evidence="3">
    <location>
        <begin position="399"/>
        <end position="409"/>
    </location>
</feature>
<keyword evidence="6" id="KW-1185">Reference proteome</keyword>
<feature type="region of interest" description="Disordered" evidence="3">
    <location>
        <begin position="24"/>
        <end position="256"/>
    </location>
</feature>
<gene>
    <name evidence="5" type="ORF">MCYG_06257</name>
</gene>
<dbReference type="GO" id="GO:0010494">
    <property type="term" value="C:cytoplasmic stress granule"/>
    <property type="evidence" value="ECO:0007669"/>
    <property type="project" value="TreeGrafter"/>
</dbReference>
<proteinExistence type="predicted"/>
<dbReference type="InterPro" id="IPR045180">
    <property type="entry name" value="La_dom_prot"/>
</dbReference>
<feature type="domain" description="HTH La-type RNA-binding" evidence="4">
    <location>
        <begin position="694"/>
        <end position="788"/>
    </location>
</feature>
<dbReference type="SMART" id="SM00715">
    <property type="entry name" value="LA"/>
    <property type="match status" value="1"/>
</dbReference>
<dbReference type="VEuPathDB" id="FungiDB:MCYG_06257"/>
<feature type="compositionally biased region" description="Low complexity" evidence="3">
    <location>
        <begin position="55"/>
        <end position="70"/>
    </location>
</feature>
<feature type="compositionally biased region" description="Polar residues" evidence="3">
    <location>
        <begin position="459"/>
        <end position="474"/>
    </location>
</feature>
<feature type="compositionally biased region" description="Low complexity" evidence="3">
    <location>
        <begin position="644"/>
        <end position="658"/>
    </location>
</feature>
<dbReference type="Proteomes" id="UP000002035">
    <property type="component" value="Unassembled WGS sequence"/>
</dbReference>
<feature type="region of interest" description="Disordered" evidence="3">
    <location>
        <begin position="835"/>
        <end position="854"/>
    </location>
</feature>
<feature type="region of interest" description="Disordered" evidence="3">
    <location>
        <begin position="268"/>
        <end position="658"/>
    </location>
</feature>
<evidence type="ECO:0000256" key="3">
    <source>
        <dbReference type="SAM" id="MobiDB-lite"/>
    </source>
</evidence>
<protein>
    <submittedName>
        <fullName evidence="5">La domain family protein</fullName>
    </submittedName>
</protein>
<dbReference type="RefSeq" id="XP_002844293.1">
    <property type="nucleotide sequence ID" value="XM_002844247.1"/>
</dbReference>
<dbReference type="eggNOG" id="KOG2590">
    <property type="taxonomic scope" value="Eukaryota"/>
</dbReference>
<feature type="compositionally biased region" description="Low complexity" evidence="3">
    <location>
        <begin position="446"/>
        <end position="458"/>
    </location>
</feature>
<dbReference type="PANTHER" id="PTHR22792">
    <property type="entry name" value="LUPUS LA PROTEIN-RELATED"/>
    <property type="match status" value="1"/>
</dbReference>
<dbReference type="InterPro" id="IPR006630">
    <property type="entry name" value="La_HTH"/>
</dbReference>
<feature type="compositionally biased region" description="Polar residues" evidence="3">
    <location>
        <begin position="297"/>
        <end position="306"/>
    </location>
</feature>
<dbReference type="InterPro" id="IPR036388">
    <property type="entry name" value="WH-like_DNA-bd_sf"/>
</dbReference>
<feature type="compositionally biased region" description="Low complexity" evidence="3">
    <location>
        <begin position="189"/>
        <end position="198"/>
    </location>
</feature>
<evidence type="ECO:0000313" key="5">
    <source>
        <dbReference type="EMBL" id="EEQ33438.1"/>
    </source>
</evidence>
<feature type="compositionally biased region" description="Basic and acidic residues" evidence="3">
    <location>
        <begin position="310"/>
        <end position="341"/>
    </location>
</feature>
<dbReference type="OrthoDB" id="340227at2759"/>
<dbReference type="PANTHER" id="PTHR22792:SF132">
    <property type="entry name" value="LA-RELATED PROTEIN 1"/>
    <property type="match status" value="1"/>
</dbReference>
<dbReference type="AlphaFoldDB" id="C5FU54"/>
<dbReference type="PROSITE" id="PS50961">
    <property type="entry name" value="HTH_LA"/>
    <property type="match status" value="1"/>
</dbReference>
<dbReference type="HOGENOM" id="CLU_005100_0_1_1"/>
<feature type="compositionally biased region" description="Basic and acidic residues" evidence="3">
    <location>
        <begin position="427"/>
        <end position="444"/>
    </location>
</feature>
<dbReference type="Pfam" id="PF05383">
    <property type="entry name" value="La"/>
    <property type="match status" value="1"/>
</dbReference>
<dbReference type="Gene3D" id="1.10.10.10">
    <property type="entry name" value="Winged helix-like DNA-binding domain superfamily/Winged helix DNA-binding domain"/>
    <property type="match status" value="1"/>
</dbReference>
<dbReference type="EMBL" id="DS995706">
    <property type="protein sequence ID" value="EEQ33438.1"/>
    <property type="molecule type" value="Genomic_DNA"/>
</dbReference>
<feature type="compositionally biased region" description="Basic and acidic residues" evidence="3">
    <location>
        <begin position="476"/>
        <end position="501"/>
    </location>
</feature>
<dbReference type="STRING" id="554155.C5FU54"/>
<feature type="compositionally biased region" description="Low complexity" evidence="3">
    <location>
        <begin position="593"/>
        <end position="604"/>
    </location>
</feature>
<organism evidence="5 6">
    <name type="scientific">Arthroderma otae (strain ATCC MYA-4605 / CBS 113480)</name>
    <name type="common">Microsporum canis</name>
    <dbReference type="NCBI Taxonomy" id="554155"/>
    <lineage>
        <taxon>Eukaryota</taxon>
        <taxon>Fungi</taxon>
        <taxon>Dikarya</taxon>
        <taxon>Ascomycota</taxon>
        <taxon>Pezizomycotina</taxon>
        <taxon>Eurotiomycetes</taxon>
        <taxon>Eurotiomycetidae</taxon>
        <taxon>Onygenales</taxon>
        <taxon>Arthrodermataceae</taxon>
        <taxon>Microsporum</taxon>
    </lineage>
</organism>
<dbReference type="SUPFAM" id="SSF46785">
    <property type="entry name" value="Winged helix' DNA-binding domain"/>
    <property type="match status" value="1"/>
</dbReference>
<feature type="compositionally biased region" description="Low complexity" evidence="3">
    <location>
        <begin position="96"/>
        <end position="107"/>
    </location>
</feature>
<dbReference type="OMA" id="WPTPQVA"/>
<feature type="compositionally biased region" description="Basic and acidic residues" evidence="3">
    <location>
        <begin position="544"/>
        <end position="579"/>
    </location>
</feature>
<dbReference type="GO" id="GO:0005829">
    <property type="term" value="C:cytosol"/>
    <property type="evidence" value="ECO:0007669"/>
    <property type="project" value="TreeGrafter"/>
</dbReference>
<feature type="compositionally biased region" description="Polar residues" evidence="3">
    <location>
        <begin position="201"/>
        <end position="215"/>
    </location>
</feature>
<dbReference type="InterPro" id="IPR036390">
    <property type="entry name" value="WH_DNA-bd_sf"/>
</dbReference>
<dbReference type="GO" id="GO:0003723">
    <property type="term" value="F:RNA binding"/>
    <property type="evidence" value="ECO:0007669"/>
    <property type="project" value="UniProtKB-UniRule"/>
</dbReference>
<evidence type="ECO:0000256" key="2">
    <source>
        <dbReference type="PROSITE-ProRule" id="PRU00332"/>
    </source>
</evidence>
<sequence length="889" mass="95425">MAASVPAKKSTPDMPVFSYAQAAKGLTSSTSDTKQTKPDAGASSVDENTADQKIATTAAVADQSAAQQSSEVKNGPASADGEASAPAKTAVSERASPSLGPSTTSTLVKEDDISITPNGTASESEWEKQSQVSTAADKEKASQAADDDKAKSEASWENVTPPPKELKAAPPPTVNIWQQRQEALEAKAKANALLKPAAGPTTASKGSTASQTSGDARSEHHGKGANKKKASEAAGTATDASANGRDKKKPSDGMDFCSYSHSVKYALAKSPLLGSRKGGVRSNRGPETGESLPPVNDASSWPTPQLAQGEDMRKAQEHTEKPEKAEKEKHSSTRTHGKEKWMPVPYVPTAVFNTPLPPAARRGGRSARGGSREGGPRGAGHASGDRTTPSSASKASSAGDREKIDERATPEAQKGASTADASLKNGDVTEKHTSASTDAQKDAKPAQNSNNAATTNASEGNTQHSHPASSQSPTRPRPESKTYHKSHEAHSTSYKGGEHHSSRQASSSADGHTSHSRYGAGHDRRFDAGSRSGEFFKDSNYQPRGREFTKDREFNRDGRDYQRSEYPNMDRESRSERGRGGYRGGRGGHSNYTSTTSGSQSATSYHSAPIPQHPFPPKGFNFNDRHRPQPATNGAQQAQQPQLNSSSNRMSMRSPSMPNPGMFAPYTIQTDMSLMYPYAQAPQGPMTAMPYQPYMENFYLMSMISTQLEYYFSVDNLCKDLFLRQHMDSQGFVLLSFIASFKRIKSLTEDLDLLRFVCRQLRNVEYRASDDGVDRLRKREGWQQWVLSMEARASSAQNDGPSTATAEEYVPTSASAPLHMNGNGTYNNFVPTAETASAEEAPKRQAKLSSAAPEFSPLASNGTGSFEQANFTDGQVDSNFVPVVRPIAY</sequence>
<name>C5FU54_ARTOC</name>
<dbReference type="GeneID" id="9228272"/>
<evidence type="ECO:0000313" key="6">
    <source>
        <dbReference type="Proteomes" id="UP000002035"/>
    </source>
</evidence>
<evidence type="ECO:0000259" key="4">
    <source>
        <dbReference type="PROSITE" id="PS50961"/>
    </source>
</evidence>
<keyword evidence="1 2" id="KW-0694">RNA-binding</keyword>